<dbReference type="InterPro" id="IPR036259">
    <property type="entry name" value="MFS_trans_sf"/>
</dbReference>
<feature type="transmembrane region" description="Helical" evidence="6">
    <location>
        <begin position="39"/>
        <end position="63"/>
    </location>
</feature>
<gene>
    <name evidence="7" type="ORF">TCEB3V08_LOCUS8769</name>
</gene>
<comment type="subcellular location">
    <subcellularLocation>
        <location evidence="1">Membrane</location>
        <topology evidence="1">Multi-pass membrane protein</topology>
    </subcellularLocation>
</comment>
<dbReference type="PANTHER" id="PTHR12778:SF9">
    <property type="entry name" value="ACETYL-COENZYME A TRANSPORTER 1"/>
    <property type="match status" value="1"/>
</dbReference>
<evidence type="ECO:0000256" key="2">
    <source>
        <dbReference type="ARBA" id="ARBA00022692"/>
    </source>
</evidence>
<evidence type="ECO:0000313" key="7">
    <source>
        <dbReference type="EMBL" id="CAD7406938.1"/>
    </source>
</evidence>
<dbReference type="PANTHER" id="PTHR12778">
    <property type="entry name" value="SOLUTE CARRIER FAMILY 33 ACETYL-COA TRANSPORTER -RELATED"/>
    <property type="match status" value="1"/>
</dbReference>
<feature type="compositionally biased region" description="Polar residues" evidence="5">
    <location>
        <begin position="22"/>
        <end position="32"/>
    </location>
</feature>
<dbReference type="InterPro" id="IPR024371">
    <property type="entry name" value="AcetylCoA_trans_1-like"/>
</dbReference>
<evidence type="ECO:0008006" key="8">
    <source>
        <dbReference type="Google" id="ProtNLM"/>
    </source>
</evidence>
<feature type="transmembrane region" description="Helical" evidence="6">
    <location>
        <begin position="349"/>
        <end position="367"/>
    </location>
</feature>
<dbReference type="EMBL" id="OC319998">
    <property type="protein sequence ID" value="CAD7406938.1"/>
    <property type="molecule type" value="Genomic_DNA"/>
</dbReference>
<dbReference type="GO" id="GO:0016020">
    <property type="term" value="C:membrane"/>
    <property type="evidence" value="ECO:0007669"/>
    <property type="project" value="UniProtKB-SubCell"/>
</dbReference>
<proteinExistence type="predicted"/>
<reference evidence="7" key="1">
    <citation type="submission" date="2020-11" db="EMBL/GenBank/DDBJ databases">
        <authorList>
            <person name="Tran Van P."/>
        </authorList>
    </citation>
    <scope>NUCLEOTIDE SEQUENCE</scope>
</reference>
<feature type="region of interest" description="Disordered" evidence="5">
    <location>
        <begin position="1"/>
        <end position="32"/>
    </location>
</feature>
<keyword evidence="4 6" id="KW-0472">Membrane</keyword>
<evidence type="ECO:0000256" key="4">
    <source>
        <dbReference type="ARBA" id="ARBA00023136"/>
    </source>
</evidence>
<feature type="transmembrane region" description="Helical" evidence="6">
    <location>
        <begin position="476"/>
        <end position="494"/>
    </location>
</feature>
<feature type="transmembrane region" description="Helical" evidence="6">
    <location>
        <begin position="107"/>
        <end position="123"/>
    </location>
</feature>
<dbReference type="Gene3D" id="1.20.1250.20">
    <property type="entry name" value="MFS general substrate transporter like domains"/>
    <property type="match status" value="1"/>
</dbReference>
<feature type="transmembrane region" description="Helical" evidence="6">
    <location>
        <begin position="218"/>
        <end position="241"/>
    </location>
</feature>
<feature type="transmembrane region" description="Helical" evidence="6">
    <location>
        <begin position="309"/>
        <end position="328"/>
    </location>
</feature>
<dbReference type="InterPro" id="IPR004752">
    <property type="entry name" value="AmpG_permease/AT-1"/>
</dbReference>
<dbReference type="AlphaFoldDB" id="A0A7R9D2Q8"/>
<dbReference type="SUPFAM" id="SSF103473">
    <property type="entry name" value="MFS general substrate transporter"/>
    <property type="match status" value="1"/>
</dbReference>
<keyword evidence="2 6" id="KW-0812">Transmembrane</keyword>
<dbReference type="Pfam" id="PF13000">
    <property type="entry name" value="Acatn"/>
    <property type="match status" value="3"/>
</dbReference>
<evidence type="ECO:0000256" key="5">
    <source>
        <dbReference type="SAM" id="MobiDB-lite"/>
    </source>
</evidence>
<feature type="transmembrane region" description="Helical" evidence="6">
    <location>
        <begin position="373"/>
        <end position="401"/>
    </location>
</feature>
<sequence>MMSVRRRGTDGLEDGEMDHLNDAQTAREPSNTKGDEKNIAILFFLYLLQGIPLGLSAAIPMYLQNRGVSYRQQAEFSLVHWPFSMKLLWAPIVDSVYSPSFGRRKSWLIPTQYLIGLFMLYLSGNVEGWLGGGDVAPNIGVLTFCFFGLSFLAATQDIAVDGWALTMLKRCNVGHASTCNSVGQTAGYFLGYVVFVGLESAEFCNTYLRSTPADTGIITLPGFLYFWGVVFLVTTTLVALFKTERPCDHPSHPEQEMGIMQTYHLLWKIIQLPSIRTTVLILLTCKIGFSACDSVSSLKLIDAGVPKEKLALLAVPMVPLQIILPLVISKYTAGPKPMDIYLKAYPYRLLFGVVAAFLVWVTPFLISGGVVPLYYYVLLIVSYAFHQVTLYCMFVAVMAFFARVSDPAVGGTYMTLLNTLSNLGGNWPSTLALWLVDSFTYRTCSVASVDNDCSSADETQACVEAGGTCNISLDGFYIESLFCFIFGWLWLSWGRNKVKELQRKPDKDWQVVKRRNSRGSSTALMWRENGKPPNWYSNPDLWQLLFEILIIRVKCQGHPGGADHTTVDVYTTRHWKETTLQTRGCEKNILPFKVFAVLDLKCVVSELQTSGHAPLELR</sequence>
<evidence type="ECO:0000256" key="1">
    <source>
        <dbReference type="ARBA" id="ARBA00004141"/>
    </source>
</evidence>
<protein>
    <recommendedName>
        <fullName evidence="8">Acetyl-coenzyme A transporter 1</fullName>
    </recommendedName>
</protein>
<organism evidence="7">
    <name type="scientific">Timema cristinae</name>
    <name type="common">Walking stick</name>
    <dbReference type="NCBI Taxonomy" id="61476"/>
    <lineage>
        <taxon>Eukaryota</taxon>
        <taxon>Metazoa</taxon>
        <taxon>Ecdysozoa</taxon>
        <taxon>Arthropoda</taxon>
        <taxon>Hexapoda</taxon>
        <taxon>Insecta</taxon>
        <taxon>Pterygota</taxon>
        <taxon>Neoptera</taxon>
        <taxon>Polyneoptera</taxon>
        <taxon>Phasmatodea</taxon>
        <taxon>Timematodea</taxon>
        <taxon>Timematoidea</taxon>
        <taxon>Timematidae</taxon>
        <taxon>Timema</taxon>
    </lineage>
</organism>
<dbReference type="GO" id="GO:0035348">
    <property type="term" value="P:acetyl-CoA transmembrane transport"/>
    <property type="evidence" value="ECO:0007669"/>
    <property type="project" value="InterPro"/>
</dbReference>
<accession>A0A7R9D2Q8</accession>
<keyword evidence="3 6" id="KW-1133">Transmembrane helix</keyword>
<feature type="transmembrane region" description="Helical" evidence="6">
    <location>
        <begin position="135"/>
        <end position="155"/>
    </location>
</feature>
<dbReference type="GO" id="GO:0008521">
    <property type="term" value="F:acetyl-CoA transmembrane transporter activity"/>
    <property type="evidence" value="ECO:0007669"/>
    <property type="project" value="InterPro"/>
</dbReference>
<evidence type="ECO:0000256" key="6">
    <source>
        <dbReference type="SAM" id="Phobius"/>
    </source>
</evidence>
<evidence type="ECO:0000256" key="3">
    <source>
        <dbReference type="ARBA" id="ARBA00022989"/>
    </source>
</evidence>
<name>A0A7R9D2Q8_TIMCR</name>
<dbReference type="FunFam" id="1.20.1250.20:FF:000695">
    <property type="entry name" value="Predicted protein"/>
    <property type="match status" value="1"/>
</dbReference>